<proteinExistence type="predicted"/>
<keyword evidence="3 5" id="KW-1133">Transmembrane helix</keyword>
<reference evidence="7" key="1">
    <citation type="submission" date="2023-03" db="EMBL/GenBank/DDBJ databases">
        <title>Selenobaculum gbiensis gen. nov. sp. nov., a new bacterium isolated from the gut microbiota of IBD patient.</title>
        <authorList>
            <person name="Yeo S."/>
            <person name="Park H."/>
            <person name="Huh C.S."/>
        </authorList>
    </citation>
    <scope>NUCLEOTIDE SEQUENCE</scope>
    <source>
        <strain evidence="7">ICN-92133</strain>
    </source>
</reference>
<feature type="domain" description="Yip1" evidence="6">
    <location>
        <begin position="10"/>
        <end position="174"/>
    </location>
</feature>
<gene>
    <name evidence="7" type="ORF">P3F81_03095</name>
</gene>
<feature type="transmembrane region" description="Helical" evidence="5">
    <location>
        <begin position="28"/>
        <end position="48"/>
    </location>
</feature>
<dbReference type="GO" id="GO:0016020">
    <property type="term" value="C:membrane"/>
    <property type="evidence" value="ECO:0007669"/>
    <property type="project" value="UniProtKB-SubCell"/>
</dbReference>
<evidence type="ECO:0000256" key="4">
    <source>
        <dbReference type="ARBA" id="ARBA00023136"/>
    </source>
</evidence>
<dbReference type="AlphaFoldDB" id="A0A9Y2EST4"/>
<keyword evidence="2 5" id="KW-0812">Transmembrane</keyword>
<organism evidence="7 8">
    <name type="scientific">Selenobaculum gibii</name>
    <dbReference type="NCBI Taxonomy" id="3054208"/>
    <lineage>
        <taxon>Bacteria</taxon>
        <taxon>Bacillati</taxon>
        <taxon>Bacillota</taxon>
        <taxon>Negativicutes</taxon>
        <taxon>Selenomonadales</taxon>
        <taxon>Selenomonadaceae</taxon>
        <taxon>Selenobaculum</taxon>
    </lineage>
</organism>
<dbReference type="KEGG" id="sgbi:P3F81_03095"/>
<feature type="transmembrane region" description="Helical" evidence="5">
    <location>
        <begin position="158"/>
        <end position="187"/>
    </location>
</feature>
<evidence type="ECO:0000256" key="2">
    <source>
        <dbReference type="ARBA" id="ARBA00022692"/>
    </source>
</evidence>
<evidence type="ECO:0000256" key="3">
    <source>
        <dbReference type="ARBA" id="ARBA00022989"/>
    </source>
</evidence>
<feature type="transmembrane region" description="Helical" evidence="5">
    <location>
        <begin position="94"/>
        <end position="118"/>
    </location>
</feature>
<dbReference type="Proteomes" id="UP001243623">
    <property type="component" value="Chromosome"/>
</dbReference>
<dbReference type="RefSeq" id="WP_309320612.1">
    <property type="nucleotide sequence ID" value="NZ_CP120678.1"/>
</dbReference>
<feature type="transmembrane region" description="Helical" evidence="5">
    <location>
        <begin position="60"/>
        <end position="82"/>
    </location>
</feature>
<dbReference type="EMBL" id="CP120678">
    <property type="protein sequence ID" value="WIW71313.1"/>
    <property type="molecule type" value="Genomic_DNA"/>
</dbReference>
<evidence type="ECO:0000313" key="7">
    <source>
        <dbReference type="EMBL" id="WIW71313.1"/>
    </source>
</evidence>
<protein>
    <submittedName>
        <fullName evidence="7">Yip1 family protein</fullName>
    </submittedName>
</protein>
<name>A0A9Y2EST4_9FIRM</name>
<accession>A0A9Y2EST4</accession>
<comment type="subcellular location">
    <subcellularLocation>
        <location evidence="1">Membrane</location>
        <topology evidence="1">Multi-pass membrane protein</topology>
    </subcellularLocation>
</comment>
<feature type="transmembrane region" description="Helical" evidence="5">
    <location>
        <begin position="124"/>
        <end position="146"/>
    </location>
</feature>
<dbReference type="InterPro" id="IPR006977">
    <property type="entry name" value="Yip1_dom"/>
</dbReference>
<keyword evidence="8" id="KW-1185">Reference proteome</keyword>
<dbReference type="Pfam" id="PF04893">
    <property type="entry name" value="Yip1"/>
    <property type="match status" value="1"/>
</dbReference>
<evidence type="ECO:0000256" key="1">
    <source>
        <dbReference type="ARBA" id="ARBA00004141"/>
    </source>
</evidence>
<evidence type="ECO:0000259" key="6">
    <source>
        <dbReference type="Pfam" id="PF04893"/>
    </source>
</evidence>
<evidence type="ECO:0000256" key="5">
    <source>
        <dbReference type="SAM" id="Phobius"/>
    </source>
</evidence>
<sequence length="197" mass="21479">MGEFLETIYDVIFKPKEAFQKFAQTPQILQACLVVFITTTLSFIAISAGSGGVSHRGGLIALQLIGNFTTLFIMVAIWHLIAELMAGTGQVKSLLTVVGFSYFPQLLITPIYLIASFLSADIAATLILVATFVVVIWIFYLNFTGIKIVYQVTGAKAFLVMILPMLVVAVILFLSFILLGTMFMSIFNGTIPVPPTL</sequence>
<evidence type="ECO:0000313" key="8">
    <source>
        <dbReference type="Proteomes" id="UP001243623"/>
    </source>
</evidence>
<keyword evidence="4 5" id="KW-0472">Membrane</keyword>